<evidence type="ECO:0000313" key="1">
    <source>
        <dbReference type="EMBL" id="KZS19232.1"/>
    </source>
</evidence>
<name>A0A162PXI7_9CRUS</name>
<protein>
    <submittedName>
        <fullName evidence="1">Uncharacterized protein</fullName>
    </submittedName>
</protein>
<organism evidence="1 2">
    <name type="scientific">Daphnia magna</name>
    <dbReference type="NCBI Taxonomy" id="35525"/>
    <lineage>
        <taxon>Eukaryota</taxon>
        <taxon>Metazoa</taxon>
        <taxon>Ecdysozoa</taxon>
        <taxon>Arthropoda</taxon>
        <taxon>Crustacea</taxon>
        <taxon>Branchiopoda</taxon>
        <taxon>Diplostraca</taxon>
        <taxon>Cladocera</taxon>
        <taxon>Anomopoda</taxon>
        <taxon>Daphniidae</taxon>
        <taxon>Daphnia</taxon>
    </lineage>
</organism>
<dbReference type="AlphaFoldDB" id="A0A162PXI7"/>
<evidence type="ECO:0000313" key="2">
    <source>
        <dbReference type="Proteomes" id="UP000076858"/>
    </source>
</evidence>
<reference evidence="1 2" key="1">
    <citation type="submission" date="2016-03" db="EMBL/GenBank/DDBJ databases">
        <title>EvidentialGene: Evidence-directed Construction of Genes on Genomes.</title>
        <authorList>
            <person name="Gilbert D.G."/>
            <person name="Choi J.-H."/>
            <person name="Mockaitis K."/>
            <person name="Colbourne J."/>
            <person name="Pfrender M."/>
        </authorList>
    </citation>
    <scope>NUCLEOTIDE SEQUENCE [LARGE SCALE GENOMIC DNA]</scope>
    <source>
        <strain evidence="1 2">Xinb3</strain>
        <tissue evidence="1">Complete organism</tissue>
    </source>
</reference>
<dbReference type="EMBL" id="LRGB01000402">
    <property type="protein sequence ID" value="KZS19232.1"/>
    <property type="molecule type" value="Genomic_DNA"/>
</dbReference>
<gene>
    <name evidence="1" type="ORF">APZ42_014399</name>
</gene>
<keyword evidence="2" id="KW-1185">Reference proteome</keyword>
<sequence length="101" mass="11483">MLQAEYGLEPNDFSTDRDYMFLAKLTEHFQGKIFIMKHETKGIGKIIFSSTIPPTKAFAPIFNVNNGISYKVQEAAYFLRNLVLKSPCKPLPTNKLQAKDI</sequence>
<comment type="caution">
    <text evidence="1">The sequence shown here is derived from an EMBL/GenBank/DDBJ whole genome shotgun (WGS) entry which is preliminary data.</text>
</comment>
<accession>A0A162PXI7</accession>
<dbReference type="Proteomes" id="UP000076858">
    <property type="component" value="Unassembled WGS sequence"/>
</dbReference>
<proteinExistence type="predicted"/>